<keyword evidence="1" id="KW-1185">Reference proteome</keyword>
<protein>
    <submittedName>
        <fullName evidence="2">Uncharacterized protein LOC104733796</fullName>
    </submittedName>
</protein>
<reference evidence="1" key="1">
    <citation type="journal article" date="2014" name="Nat. Commun.">
        <title>The emerging biofuel crop Camelina sativa retains a highly undifferentiated hexaploid genome structure.</title>
        <authorList>
            <person name="Kagale S."/>
            <person name="Koh C."/>
            <person name="Nixon J."/>
            <person name="Bollina V."/>
            <person name="Clarke W.E."/>
            <person name="Tuteja R."/>
            <person name="Spillane C."/>
            <person name="Robinson S.J."/>
            <person name="Links M.G."/>
            <person name="Clarke C."/>
            <person name="Higgins E.E."/>
            <person name="Huebert T."/>
            <person name="Sharpe A.G."/>
            <person name="Parkin I.A."/>
        </authorList>
    </citation>
    <scope>NUCLEOTIDE SEQUENCE [LARGE SCALE GENOMIC DNA]</scope>
    <source>
        <strain evidence="1">cv. DH55</strain>
    </source>
</reference>
<proteinExistence type="predicted"/>
<organism evidence="1 2">
    <name type="scientific">Camelina sativa</name>
    <name type="common">False flax</name>
    <name type="synonym">Myagrum sativum</name>
    <dbReference type="NCBI Taxonomy" id="90675"/>
    <lineage>
        <taxon>Eukaryota</taxon>
        <taxon>Viridiplantae</taxon>
        <taxon>Streptophyta</taxon>
        <taxon>Embryophyta</taxon>
        <taxon>Tracheophyta</taxon>
        <taxon>Spermatophyta</taxon>
        <taxon>Magnoliopsida</taxon>
        <taxon>eudicotyledons</taxon>
        <taxon>Gunneridae</taxon>
        <taxon>Pentapetalae</taxon>
        <taxon>rosids</taxon>
        <taxon>malvids</taxon>
        <taxon>Brassicales</taxon>
        <taxon>Brassicaceae</taxon>
        <taxon>Camelineae</taxon>
        <taxon>Camelina</taxon>
    </lineage>
</organism>
<dbReference type="Proteomes" id="UP000694864">
    <property type="component" value="Chromosome 12"/>
</dbReference>
<dbReference type="PANTHER" id="PTHR33116:SF86">
    <property type="entry name" value="REVERSE TRANSCRIPTASE DOMAIN-CONTAINING PROTEIN"/>
    <property type="match status" value="1"/>
</dbReference>
<reference evidence="2" key="2">
    <citation type="submission" date="2025-08" db="UniProtKB">
        <authorList>
            <consortium name="RefSeq"/>
        </authorList>
    </citation>
    <scope>IDENTIFICATION</scope>
    <source>
        <tissue evidence="2">Leaf</tissue>
    </source>
</reference>
<dbReference type="GeneID" id="104733796"/>
<evidence type="ECO:0000313" key="1">
    <source>
        <dbReference type="Proteomes" id="UP000694864"/>
    </source>
</evidence>
<sequence length="226" mass="25122">MIAWGSERSRIAFLLSYSMYAAWWAPGLVREGKSHHYHDQIMGYGDIQFLEIDHLEIKSPPNCSALETWGATVVPTIRHLEKHAKGLRRKSLVQFSHTVDTDLREELKGVLGITNFGGTGSYLGIPESLGGAKTKKLSFVHDRLQARASGWPARLLSKGGKEVMIKSIAMAISTFVMCFRLPKTVTQKLVSAISNFWWSSSCQSRGLHWVAWDKLCNGKDAGGLGF</sequence>
<accession>A0ABM0V6J2</accession>
<evidence type="ECO:0000313" key="2">
    <source>
        <dbReference type="RefSeq" id="XP_010451646.1"/>
    </source>
</evidence>
<dbReference type="RefSeq" id="XP_010451646.1">
    <property type="nucleotide sequence ID" value="XM_010453344.1"/>
</dbReference>
<gene>
    <name evidence="2" type="primary">LOC104733796</name>
</gene>
<dbReference type="PANTHER" id="PTHR33116">
    <property type="entry name" value="REVERSE TRANSCRIPTASE ZINC-BINDING DOMAIN-CONTAINING PROTEIN-RELATED-RELATED"/>
    <property type="match status" value="1"/>
</dbReference>
<name>A0ABM0V6J2_CAMSA</name>